<dbReference type="Proteomes" id="UP001458880">
    <property type="component" value="Unassembled WGS sequence"/>
</dbReference>
<dbReference type="SUPFAM" id="SSF57850">
    <property type="entry name" value="RING/U-box"/>
    <property type="match status" value="2"/>
</dbReference>
<evidence type="ECO:0000256" key="7">
    <source>
        <dbReference type="ARBA" id="ARBA00022833"/>
    </source>
</evidence>
<feature type="region of interest" description="Disordered" evidence="8">
    <location>
        <begin position="381"/>
        <end position="413"/>
    </location>
</feature>
<evidence type="ECO:0000256" key="6">
    <source>
        <dbReference type="ARBA" id="ARBA00022786"/>
    </source>
</evidence>
<dbReference type="GO" id="GO:0016740">
    <property type="term" value="F:transferase activity"/>
    <property type="evidence" value="ECO:0007669"/>
    <property type="project" value="UniProtKB-KW"/>
</dbReference>
<dbReference type="InterPro" id="IPR047545">
    <property type="entry name" value="BRcat_RBR_RNF216"/>
</dbReference>
<dbReference type="EMBL" id="JASPKY010000091">
    <property type="protein sequence ID" value="KAK9738084.1"/>
    <property type="molecule type" value="Genomic_DNA"/>
</dbReference>
<keyword evidence="4" id="KW-0677">Repeat</keyword>
<keyword evidence="6" id="KW-0833">Ubl conjugation pathway</keyword>
<feature type="compositionally biased region" description="Basic residues" evidence="8">
    <location>
        <begin position="389"/>
        <end position="399"/>
    </location>
</feature>
<gene>
    <name evidence="10" type="ORF">QE152_g10174</name>
</gene>
<dbReference type="Pfam" id="PF26200">
    <property type="entry name" value="Rcat_RNF216"/>
    <property type="match status" value="1"/>
</dbReference>
<dbReference type="InterPro" id="IPR047546">
    <property type="entry name" value="Rcat_RBR_RNF216"/>
</dbReference>
<comment type="pathway">
    <text evidence="1">Protein modification; protein ubiquitination.</text>
</comment>
<evidence type="ECO:0000313" key="11">
    <source>
        <dbReference type="Proteomes" id="UP001458880"/>
    </source>
</evidence>
<evidence type="ECO:0000256" key="4">
    <source>
        <dbReference type="ARBA" id="ARBA00022737"/>
    </source>
</evidence>
<evidence type="ECO:0000313" key="10">
    <source>
        <dbReference type="EMBL" id="KAK9738084.1"/>
    </source>
</evidence>
<dbReference type="PANTHER" id="PTHR22770:SF47">
    <property type="entry name" value="E3 UBIQUITIN-PROTEIN LIGASE RNF216"/>
    <property type="match status" value="1"/>
</dbReference>
<evidence type="ECO:0000256" key="1">
    <source>
        <dbReference type="ARBA" id="ARBA00004906"/>
    </source>
</evidence>
<evidence type="ECO:0000256" key="5">
    <source>
        <dbReference type="ARBA" id="ARBA00022771"/>
    </source>
</evidence>
<reference evidence="10 11" key="1">
    <citation type="journal article" date="2024" name="BMC Genomics">
        <title>De novo assembly and annotation of Popillia japonica's genome with initial clues to its potential as an invasive pest.</title>
        <authorList>
            <person name="Cucini C."/>
            <person name="Boschi S."/>
            <person name="Funari R."/>
            <person name="Cardaioli E."/>
            <person name="Iannotti N."/>
            <person name="Marturano G."/>
            <person name="Paoli F."/>
            <person name="Bruttini M."/>
            <person name="Carapelli A."/>
            <person name="Frati F."/>
            <person name="Nardi F."/>
        </authorList>
    </citation>
    <scope>NUCLEOTIDE SEQUENCE [LARGE SCALE GENOMIC DNA]</scope>
    <source>
        <strain evidence="10">DMR45628</strain>
    </source>
</reference>
<feature type="domain" description="RING-type" evidence="9">
    <location>
        <begin position="112"/>
        <end position="326"/>
    </location>
</feature>
<evidence type="ECO:0000256" key="8">
    <source>
        <dbReference type="SAM" id="MobiDB-lite"/>
    </source>
</evidence>
<name>A0AAW1LXA1_POPJA</name>
<sequence length="413" mass="47707">MEMFPDACPFYVRKVCIGKSDNPYDIDYVLKYFLRGDYPKRTITQQIDEGSFEDNLNTLEKIFPDADPHFLHYHAVLCLHNKDKLIEFVTETLETGNYPIIRKNQSARKNGQFYICNCCYDEEVKPRDLGTCENGCVFCKPCIQRSVEILYGQGKLVFPCLLDCTFDFNMQTLEDVLPRKFYEKISQKKQIEEVKAAKIENLEICPFCDFAMIPVQNDKTFRCQNSQCLKETCRLCKKITHWPLRCDETSKPDEIQKRLYIENKMSEALIRVCYKCGLNFIKSEGCNRMKCSCGAMMCYLCSKPVVDYTHFNGPGGDKYHLCPLFSDTDEVHKQNIEEGIEKAEFDILLNKHISNSSAVDIGNNVKEVIESAPKIPIQIIQDIPPPVPPRRRRKLRPRRPAPPPPVAIILPRP</sequence>
<evidence type="ECO:0000259" key="9">
    <source>
        <dbReference type="PROSITE" id="PS51873"/>
    </source>
</evidence>
<feature type="compositionally biased region" description="Pro residues" evidence="8">
    <location>
        <begin position="400"/>
        <end position="413"/>
    </location>
</feature>
<evidence type="ECO:0000256" key="2">
    <source>
        <dbReference type="ARBA" id="ARBA00022679"/>
    </source>
</evidence>
<accession>A0AAW1LXA1</accession>
<dbReference type="InterPro" id="IPR051628">
    <property type="entry name" value="LUBAC_E3_Ligases"/>
</dbReference>
<keyword evidence="11" id="KW-1185">Reference proteome</keyword>
<dbReference type="CDD" id="cd20353">
    <property type="entry name" value="Rcat_RBR_RNF216"/>
    <property type="match status" value="1"/>
</dbReference>
<keyword evidence="7" id="KW-0862">Zinc</keyword>
<keyword evidence="5" id="KW-0863">Zinc-finger</keyword>
<organism evidence="10 11">
    <name type="scientific">Popillia japonica</name>
    <name type="common">Japanese beetle</name>
    <dbReference type="NCBI Taxonomy" id="7064"/>
    <lineage>
        <taxon>Eukaryota</taxon>
        <taxon>Metazoa</taxon>
        <taxon>Ecdysozoa</taxon>
        <taxon>Arthropoda</taxon>
        <taxon>Hexapoda</taxon>
        <taxon>Insecta</taxon>
        <taxon>Pterygota</taxon>
        <taxon>Neoptera</taxon>
        <taxon>Endopterygota</taxon>
        <taxon>Coleoptera</taxon>
        <taxon>Polyphaga</taxon>
        <taxon>Scarabaeiformia</taxon>
        <taxon>Scarabaeidae</taxon>
        <taxon>Rutelinae</taxon>
        <taxon>Popillia</taxon>
    </lineage>
</organism>
<dbReference type="GO" id="GO:0008270">
    <property type="term" value="F:zinc ion binding"/>
    <property type="evidence" value="ECO:0007669"/>
    <property type="project" value="UniProtKB-KW"/>
</dbReference>
<comment type="caution">
    <text evidence="10">The sequence shown here is derived from an EMBL/GenBank/DDBJ whole genome shotgun (WGS) entry which is preliminary data.</text>
</comment>
<keyword evidence="2" id="KW-0808">Transferase</keyword>
<protein>
    <recommendedName>
        <fullName evidence="9">RING-type domain-containing protein</fullName>
    </recommendedName>
</protein>
<dbReference type="Gene3D" id="1.20.120.1750">
    <property type="match status" value="1"/>
</dbReference>
<evidence type="ECO:0000256" key="3">
    <source>
        <dbReference type="ARBA" id="ARBA00022723"/>
    </source>
</evidence>
<dbReference type="PROSITE" id="PS51873">
    <property type="entry name" value="TRIAD"/>
    <property type="match status" value="1"/>
</dbReference>
<keyword evidence="3" id="KW-0479">Metal-binding</keyword>
<dbReference type="InterPro" id="IPR044066">
    <property type="entry name" value="TRIAD_supradom"/>
</dbReference>
<dbReference type="PANTHER" id="PTHR22770">
    <property type="entry name" value="UBIQUITIN CONJUGATING ENZYME 7 INTERACTING PROTEIN-RELATED"/>
    <property type="match status" value="1"/>
</dbReference>
<dbReference type="CDD" id="cd20339">
    <property type="entry name" value="BRcat_RBR_RNF216"/>
    <property type="match status" value="1"/>
</dbReference>
<dbReference type="AlphaFoldDB" id="A0AAW1LXA1"/>
<proteinExistence type="predicted"/>